<dbReference type="Proteomes" id="UP000256964">
    <property type="component" value="Unassembled WGS sequence"/>
</dbReference>
<proteinExistence type="predicted"/>
<reference evidence="1 2" key="1">
    <citation type="journal article" date="2018" name="Biotechnol. Biofuels">
        <title>Integrative visual omics of the white-rot fungus Polyporus brumalis exposes the biotechnological potential of its oxidative enzymes for delignifying raw plant biomass.</title>
        <authorList>
            <person name="Miyauchi S."/>
            <person name="Rancon A."/>
            <person name="Drula E."/>
            <person name="Hage H."/>
            <person name="Chaduli D."/>
            <person name="Favel A."/>
            <person name="Grisel S."/>
            <person name="Henrissat B."/>
            <person name="Herpoel-Gimbert I."/>
            <person name="Ruiz-Duenas F.J."/>
            <person name="Chevret D."/>
            <person name="Hainaut M."/>
            <person name="Lin J."/>
            <person name="Wang M."/>
            <person name="Pangilinan J."/>
            <person name="Lipzen A."/>
            <person name="Lesage-Meessen L."/>
            <person name="Navarro D."/>
            <person name="Riley R."/>
            <person name="Grigoriev I.V."/>
            <person name="Zhou S."/>
            <person name="Raouche S."/>
            <person name="Rosso M.N."/>
        </authorList>
    </citation>
    <scope>NUCLEOTIDE SEQUENCE [LARGE SCALE GENOMIC DNA]</scope>
    <source>
        <strain evidence="1 2">BRFM 1820</strain>
    </source>
</reference>
<evidence type="ECO:0000313" key="1">
    <source>
        <dbReference type="EMBL" id="RDX55617.1"/>
    </source>
</evidence>
<dbReference type="AlphaFoldDB" id="A0A371DSU0"/>
<sequence length="164" mass="17218">MLHRRRRANADTLVQHPAAVLVPRLSHTTLVVTPAAGPAHSIRPNVVVETTVQYVAAGVLHTLTGSVVMIPVVTGATHVLHPLGASTVADAVGAGTAQLPATVAVGAGVLPTAQRSGLKLFIGYHRRRPSRTFPYPCPSFETVRTGRERTKMGMGMGSHPIVST</sequence>
<organism evidence="1 2">
    <name type="scientific">Lentinus brumalis</name>
    <dbReference type="NCBI Taxonomy" id="2498619"/>
    <lineage>
        <taxon>Eukaryota</taxon>
        <taxon>Fungi</taxon>
        <taxon>Dikarya</taxon>
        <taxon>Basidiomycota</taxon>
        <taxon>Agaricomycotina</taxon>
        <taxon>Agaricomycetes</taxon>
        <taxon>Polyporales</taxon>
        <taxon>Polyporaceae</taxon>
        <taxon>Lentinus</taxon>
    </lineage>
</organism>
<keyword evidence="2" id="KW-1185">Reference proteome</keyword>
<accession>A0A371DSU0</accession>
<gene>
    <name evidence="1" type="ORF">OH76DRAFT_755395</name>
</gene>
<evidence type="ECO:0000313" key="2">
    <source>
        <dbReference type="Proteomes" id="UP000256964"/>
    </source>
</evidence>
<name>A0A371DSU0_9APHY</name>
<dbReference type="EMBL" id="KZ857382">
    <property type="protein sequence ID" value="RDX55617.1"/>
    <property type="molecule type" value="Genomic_DNA"/>
</dbReference>
<protein>
    <submittedName>
        <fullName evidence="1">Uncharacterized protein</fullName>
    </submittedName>
</protein>